<proteinExistence type="inferred from homology"/>
<evidence type="ECO:0000256" key="3">
    <source>
        <dbReference type="ARBA" id="ARBA00023134"/>
    </source>
</evidence>
<evidence type="ECO:0000256" key="6">
    <source>
        <dbReference type="SAM" id="MobiDB-lite"/>
    </source>
</evidence>
<keyword evidence="3 5" id="KW-0342">GTP-binding</keyword>
<dbReference type="FunFam" id="3.40.50.300:FF:000260">
    <property type="entry name" value="Cell division control 10"/>
    <property type="match status" value="1"/>
</dbReference>
<dbReference type="PANTHER" id="PTHR18884">
    <property type="entry name" value="SEPTIN"/>
    <property type="match status" value="1"/>
</dbReference>
<keyword evidence="2 5" id="KW-0547">Nucleotide-binding</keyword>
<keyword evidence="4" id="KW-0131">Cell cycle</keyword>
<dbReference type="SUPFAM" id="SSF52540">
    <property type="entry name" value="P-loop containing nucleoside triphosphate hydrolases"/>
    <property type="match status" value="1"/>
</dbReference>
<keyword evidence="1" id="KW-0132">Cell division</keyword>
<protein>
    <recommendedName>
        <fullName evidence="7">Septin-type G domain-containing protein</fullName>
    </recommendedName>
</protein>
<evidence type="ECO:0000313" key="9">
    <source>
        <dbReference type="Proteomes" id="UP000318582"/>
    </source>
</evidence>
<evidence type="ECO:0000256" key="1">
    <source>
        <dbReference type="ARBA" id="ARBA00022618"/>
    </source>
</evidence>
<organism evidence="8 9">
    <name type="scientific">Powellomyces hirtus</name>
    <dbReference type="NCBI Taxonomy" id="109895"/>
    <lineage>
        <taxon>Eukaryota</taxon>
        <taxon>Fungi</taxon>
        <taxon>Fungi incertae sedis</taxon>
        <taxon>Chytridiomycota</taxon>
        <taxon>Chytridiomycota incertae sedis</taxon>
        <taxon>Chytridiomycetes</taxon>
        <taxon>Spizellomycetales</taxon>
        <taxon>Powellomycetaceae</taxon>
        <taxon>Powellomyces</taxon>
    </lineage>
</organism>
<dbReference type="Proteomes" id="UP000318582">
    <property type="component" value="Unassembled WGS sequence"/>
</dbReference>
<dbReference type="PROSITE" id="PS51719">
    <property type="entry name" value="G_SEPTIN"/>
    <property type="match status" value="1"/>
</dbReference>
<dbReference type="InterPro" id="IPR027417">
    <property type="entry name" value="P-loop_NTPase"/>
</dbReference>
<feature type="domain" description="Septin-type G" evidence="7">
    <location>
        <begin position="39"/>
        <end position="317"/>
    </location>
</feature>
<gene>
    <name evidence="8" type="ORF">PhCBS80983_g05326</name>
</gene>
<reference evidence="8 9" key="1">
    <citation type="journal article" date="2019" name="Sci. Rep.">
        <title>Comparative genomics of chytrid fungi reveal insights into the obligate biotrophic and pathogenic lifestyle of Synchytrium endobioticum.</title>
        <authorList>
            <person name="van de Vossenberg B.T.L.H."/>
            <person name="Warris S."/>
            <person name="Nguyen H.D.T."/>
            <person name="van Gent-Pelzer M.P.E."/>
            <person name="Joly D.L."/>
            <person name="van de Geest H.C."/>
            <person name="Bonants P.J.M."/>
            <person name="Smith D.S."/>
            <person name="Levesque C.A."/>
            <person name="van der Lee T.A.J."/>
        </authorList>
    </citation>
    <scope>NUCLEOTIDE SEQUENCE [LARGE SCALE GENOMIC DNA]</scope>
    <source>
        <strain evidence="8 9">CBS 809.83</strain>
    </source>
</reference>
<evidence type="ECO:0000259" key="7">
    <source>
        <dbReference type="PROSITE" id="PS51719"/>
    </source>
</evidence>
<dbReference type="Pfam" id="PF00735">
    <property type="entry name" value="Septin"/>
    <property type="match status" value="1"/>
</dbReference>
<dbReference type="InterPro" id="IPR016491">
    <property type="entry name" value="Septin"/>
</dbReference>
<accession>A0A507DVV4</accession>
<feature type="region of interest" description="Disordered" evidence="6">
    <location>
        <begin position="323"/>
        <end position="345"/>
    </location>
</feature>
<dbReference type="EMBL" id="QEAQ01000110">
    <property type="protein sequence ID" value="TPX55422.1"/>
    <property type="molecule type" value="Genomic_DNA"/>
</dbReference>
<dbReference type="InterPro" id="IPR030379">
    <property type="entry name" value="G_SEPTIN_dom"/>
</dbReference>
<evidence type="ECO:0000256" key="2">
    <source>
        <dbReference type="ARBA" id="ARBA00022741"/>
    </source>
</evidence>
<keyword evidence="9" id="KW-1185">Reference proteome</keyword>
<comment type="caution">
    <text evidence="8">The sequence shown here is derived from an EMBL/GenBank/DDBJ whole genome shotgun (WGS) entry which is preliminary data.</text>
</comment>
<dbReference type="CDD" id="cd01850">
    <property type="entry name" value="CDC_Septin"/>
    <property type="match status" value="1"/>
</dbReference>
<dbReference type="Gene3D" id="3.40.50.300">
    <property type="entry name" value="P-loop containing nucleotide triphosphate hydrolases"/>
    <property type="match status" value="1"/>
</dbReference>
<dbReference type="GO" id="GO:0032161">
    <property type="term" value="C:cleavage apparatus septin structure"/>
    <property type="evidence" value="ECO:0007669"/>
    <property type="project" value="UniProtKB-ARBA"/>
</dbReference>
<dbReference type="GO" id="GO:0051301">
    <property type="term" value="P:cell division"/>
    <property type="evidence" value="ECO:0007669"/>
    <property type="project" value="UniProtKB-KW"/>
</dbReference>
<dbReference type="STRING" id="109895.A0A507DVV4"/>
<name>A0A507DVV4_9FUNG</name>
<dbReference type="PIRSF" id="PIRSF006698">
    <property type="entry name" value="Septin"/>
    <property type="match status" value="1"/>
</dbReference>
<dbReference type="GO" id="GO:0005525">
    <property type="term" value="F:GTP binding"/>
    <property type="evidence" value="ECO:0007669"/>
    <property type="project" value="UniProtKB-KW"/>
</dbReference>
<comment type="similarity">
    <text evidence="5">Belongs to the TRAFAC class TrmE-Era-EngA-EngB-Septin-like GTPase superfamily. Septin GTPase family.</text>
</comment>
<evidence type="ECO:0000313" key="8">
    <source>
        <dbReference type="EMBL" id="TPX55422.1"/>
    </source>
</evidence>
<dbReference type="AlphaFoldDB" id="A0A507DVV4"/>
<sequence>MASPAPQQPQGDVAKKITLTGYVGFDSITEQIEKKLLKRGFAFNVMVVGRTGMGKSTLVNTLFAAHLKESNAPRRADTFRQTVEIQSVSHVIEENGVRLKLTVTDTPGYGDQVNNDNCWDPIIKYIKEQYSAYLRKELTPAREKRIPDTRIHAVLFFIAPTGHALSPLDITVMKKISEVANVIPVIAKSDSLTLEERTAFKRRIKEEIDFHGIRCYPYMDVEDDVVLSDQDRTERQAMQTIRDMIPFAIVGSERNVVIDGKAVRGRRTRWGIIDVENETHCEFVHLRNFLTRTHLQDMIETTASVHYEAFRTKQLVALKESTSQMGSYRSGPETASMTASQISAA</sequence>
<evidence type="ECO:0000256" key="4">
    <source>
        <dbReference type="ARBA" id="ARBA00023306"/>
    </source>
</evidence>
<evidence type="ECO:0000256" key="5">
    <source>
        <dbReference type="RuleBase" id="RU004560"/>
    </source>
</evidence>
<dbReference type="GO" id="GO:0000921">
    <property type="term" value="P:septin ring assembly"/>
    <property type="evidence" value="ECO:0007669"/>
    <property type="project" value="UniProtKB-ARBA"/>
</dbReference>
<dbReference type="GO" id="GO:0043934">
    <property type="term" value="P:sporulation"/>
    <property type="evidence" value="ECO:0007669"/>
    <property type="project" value="UniProtKB-ARBA"/>
</dbReference>